<keyword evidence="2" id="KW-1133">Transmembrane helix</keyword>
<evidence type="ECO:0000256" key="1">
    <source>
        <dbReference type="SAM" id="MobiDB-lite"/>
    </source>
</evidence>
<dbReference type="Proteomes" id="UP001085076">
    <property type="component" value="Miscellaneous, Linkage group lg01"/>
</dbReference>
<feature type="transmembrane region" description="Helical" evidence="2">
    <location>
        <begin position="43"/>
        <end position="68"/>
    </location>
</feature>
<protein>
    <submittedName>
        <fullName evidence="3">Uncharacterized protein</fullName>
    </submittedName>
</protein>
<comment type="caution">
    <text evidence="3">The sequence shown here is derived from an EMBL/GenBank/DDBJ whole genome shotgun (WGS) entry which is preliminary data.</text>
</comment>
<sequence length="423" mass="48070">MEQAQQAPLLPRRKYGRSTSQSNDELCSFRLCLKWVCVDQGGFWGALTSWALFLLLAVIVPVISHFVLSYSPTRRAFDSVVELSLTGAAALSYYTLARFLRRYGLRRFLALDKVYSESDRIRLGYTTQLNRSFRLLSYLVMPCFFLETVYRIWWYWTGVGRVPFVGNAIATDAAACALELASWMYRTGLFFLVCVLFRLTCYLQILRLQDFAAVFEEESEVELVLREHLRIRRQLKVISHRFRAFIVCFLALVTASQFAALILTTRPHAAVNFFNAGELALCSVGLVIGLLVCLRSAAKITHQAQAITSHAAKWHVCATIESFETDPETPTCPISIVQAVNDVDQESEEESYDDDELDNTKLVQPRANTISFQKRQALVTYLENNKAGITVFGFVLDRAWLHTIFMVQLTLFLWVLGKTIGIS</sequence>
<dbReference type="InterPro" id="IPR021924">
    <property type="entry name" value="DUF3537"/>
</dbReference>
<evidence type="ECO:0000256" key="2">
    <source>
        <dbReference type="SAM" id="Phobius"/>
    </source>
</evidence>
<keyword evidence="4" id="KW-1185">Reference proteome</keyword>
<feature type="transmembrane region" description="Helical" evidence="2">
    <location>
        <begin position="242"/>
        <end position="263"/>
    </location>
</feature>
<feature type="transmembrane region" description="Helical" evidence="2">
    <location>
        <begin position="80"/>
        <end position="100"/>
    </location>
</feature>
<proteinExistence type="predicted"/>
<reference evidence="3" key="1">
    <citation type="submission" date="2021-03" db="EMBL/GenBank/DDBJ databases">
        <authorList>
            <person name="Li Z."/>
            <person name="Yang C."/>
        </authorList>
    </citation>
    <scope>NUCLEOTIDE SEQUENCE</scope>
    <source>
        <strain evidence="3">Dzin_1.0</strain>
        <tissue evidence="3">Leaf</tissue>
    </source>
</reference>
<reference evidence="3" key="2">
    <citation type="journal article" date="2022" name="Hortic Res">
        <title>The genome of Dioscorea zingiberensis sheds light on the biosynthesis, origin and evolution of the medicinally important diosgenin saponins.</title>
        <authorList>
            <person name="Li Y."/>
            <person name="Tan C."/>
            <person name="Li Z."/>
            <person name="Guo J."/>
            <person name="Li S."/>
            <person name="Chen X."/>
            <person name="Wang C."/>
            <person name="Dai X."/>
            <person name="Yang H."/>
            <person name="Song W."/>
            <person name="Hou L."/>
            <person name="Xu J."/>
            <person name="Tong Z."/>
            <person name="Xu A."/>
            <person name="Yuan X."/>
            <person name="Wang W."/>
            <person name="Yang Q."/>
            <person name="Chen L."/>
            <person name="Sun Z."/>
            <person name="Wang K."/>
            <person name="Pan B."/>
            <person name="Chen J."/>
            <person name="Bao Y."/>
            <person name="Liu F."/>
            <person name="Qi X."/>
            <person name="Gang D.R."/>
            <person name="Wen J."/>
            <person name="Li J."/>
        </authorList>
    </citation>
    <scope>NUCLEOTIDE SEQUENCE</scope>
    <source>
        <strain evidence="3">Dzin_1.0</strain>
    </source>
</reference>
<organism evidence="3 4">
    <name type="scientific">Dioscorea zingiberensis</name>
    <dbReference type="NCBI Taxonomy" id="325984"/>
    <lineage>
        <taxon>Eukaryota</taxon>
        <taxon>Viridiplantae</taxon>
        <taxon>Streptophyta</taxon>
        <taxon>Embryophyta</taxon>
        <taxon>Tracheophyta</taxon>
        <taxon>Spermatophyta</taxon>
        <taxon>Magnoliopsida</taxon>
        <taxon>Liliopsida</taxon>
        <taxon>Dioscoreales</taxon>
        <taxon>Dioscoreaceae</taxon>
        <taxon>Dioscorea</taxon>
    </lineage>
</organism>
<feature type="region of interest" description="Disordered" evidence="1">
    <location>
        <begin position="1"/>
        <end position="20"/>
    </location>
</feature>
<accession>A0A9D5D4B5</accession>
<feature type="transmembrane region" description="Helical" evidence="2">
    <location>
        <begin position="135"/>
        <end position="156"/>
    </location>
</feature>
<dbReference type="OrthoDB" id="1916325at2759"/>
<dbReference type="PANTHER" id="PTHR31963:SF16">
    <property type="entry name" value="OS06G0635200 PROTEIN"/>
    <property type="match status" value="1"/>
</dbReference>
<evidence type="ECO:0000313" key="4">
    <source>
        <dbReference type="Proteomes" id="UP001085076"/>
    </source>
</evidence>
<gene>
    <name evidence="3" type="ORF">J5N97_002760</name>
</gene>
<dbReference type="EMBL" id="JAGGNH010000001">
    <property type="protein sequence ID" value="KAJ0984404.1"/>
    <property type="molecule type" value="Genomic_DNA"/>
</dbReference>
<feature type="transmembrane region" description="Helical" evidence="2">
    <location>
        <begin position="269"/>
        <end position="294"/>
    </location>
</feature>
<dbReference type="Pfam" id="PF12056">
    <property type="entry name" value="DUF3537"/>
    <property type="match status" value="1"/>
</dbReference>
<keyword evidence="2" id="KW-0812">Transmembrane</keyword>
<dbReference type="AlphaFoldDB" id="A0A9D5D4B5"/>
<dbReference type="PANTHER" id="PTHR31963">
    <property type="entry name" value="RAS GUANINE NUCLEOTIDE EXCHANGE FACTOR K"/>
    <property type="match status" value="1"/>
</dbReference>
<name>A0A9D5D4B5_9LILI</name>
<evidence type="ECO:0000313" key="3">
    <source>
        <dbReference type="EMBL" id="KAJ0984404.1"/>
    </source>
</evidence>
<keyword evidence="2" id="KW-0472">Membrane</keyword>
<feature type="transmembrane region" description="Helical" evidence="2">
    <location>
        <begin position="399"/>
        <end position="417"/>
    </location>
</feature>
<feature type="transmembrane region" description="Helical" evidence="2">
    <location>
        <begin position="188"/>
        <end position="206"/>
    </location>
</feature>